<dbReference type="EMBL" id="CP031217">
    <property type="protein sequence ID" value="AXH11221.1"/>
    <property type="molecule type" value="Genomic_DNA"/>
</dbReference>
<evidence type="ECO:0000313" key="5">
    <source>
        <dbReference type="Proteomes" id="UP000289193"/>
    </source>
</evidence>
<proteinExistence type="predicted"/>
<protein>
    <recommendedName>
        <fullName evidence="6">SHOCT domain-containing protein</fullName>
    </recommendedName>
</protein>
<accession>A0AAX2A820</accession>
<dbReference type="Proteomes" id="UP000289193">
    <property type="component" value="Unassembled WGS sequence"/>
</dbReference>
<dbReference type="RefSeq" id="WP_114838110.1">
    <property type="nucleotide sequence ID" value="NZ_CP031217.1"/>
</dbReference>
<evidence type="ECO:0000313" key="4">
    <source>
        <dbReference type="Proteomes" id="UP000253850"/>
    </source>
</evidence>
<evidence type="ECO:0000313" key="3">
    <source>
        <dbReference type="EMBL" id="RXK09493.1"/>
    </source>
</evidence>
<evidence type="ECO:0000256" key="1">
    <source>
        <dbReference type="SAM" id="SignalP"/>
    </source>
</evidence>
<evidence type="ECO:0000313" key="2">
    <source>
        <dbReference type="EMBL" id="AXH11221.1"/>
    </source>
</evidence>
<sequence>MFKLKKLFLITLLASAPVFAFDFGNKMDQFADSFSNKLFDKAVDGVNNSLDGEPEQKVQANTKASKNNKMQQLKELVEMKKQGYITEQEFKAQKKLILSQK</sequence>
<organism evidence="3 5">
    <name type="scientific">Halarcobacter bivalviorum</name>
    <dbReference type="NCBI Taxonomy" id="663364"/>
    <lineage>
        <taxon>Bacteria</taxon>
        <taxon>Pseudomonadati</taxon>
        <taxon>Campylobacterota</taxon>
        <taxon>Epsilonproteobacteria</taxon>
        <taxon>Campylobacterales</taxon>
        <taxon>Arcobacteraceae</taxon>
        <taxon>Halarcobacter</taxon>
    </lineage>
</organism>
<dbReference type="AlphaFoldDB" id="A0AAX2A820"/>
<dbReference type="Proteomes" id="UP000253850">
    <property type="component" value="Chromosome"/>
</dbReference>
<evidence type="ECO:0008006" key="6">
    <source>
        <dbReference type="Google" id="ProtNLM"/>
    </source>
</evidence>
<reference evidence="3 5" key="1">
    <citation type="submission" date="2017-10" db="EMBL/GenBank/DDBJ databases">
        <title>Genomics of the genus Arcobacter.</title>
        <authorList>
            <person name="Perez-Cataluna A."/>
            <person name="Figueras M.J."/>
        </authorList>
    </citation>
    <scope>NUCLEOTIDE SEQUENCE [LARGE SCALE GENOMIC DNA]</scope>
    <source>
        <strain evidence="3 5">CECT 7835</strain>
    </source>
</reference>
<feature type="chain" id="PRO_5044718450" description="SHOCT domain-containing protein" evidence="1">
    <location>
        <begin position="21"/>
        <end position="101"/>
    </location>
</feature>
<reference evidence="2 4" key="2">
    <citation type="submission" date="2018-07" db="EMBL/GenBank/DDBJ databases">
        <title>Complete genome of the Arcobacter bivalviorum type strain LMG 26154.</title>
        <authorList>
            <person name="Miller W.G."/>
            <person name="Yee E."/>
            <person name="Bono J.L."/>
        </authorList>
    </citation>
    <scope>NUCLEOTIDE SEQUENCE [LARGE SCALE GENOMIC DNA]</scope>
    <source>
        <strain evidence="2 4">LMG 26154</strain>
    </source>
</reference>
<gene>
    <name evidence="2" type="ORF">ABIV_0182</name>
    <name evidence="3" type="ORF">CRV05_09280</name>
</gene>
<keyword evidence="1" id="KW-0732">Signal</keyword>
<dbReference type="KEGG" id="hbv:ABIV_0182"/>
<feature type="signal peptide" evidence="1">
    <location>
        <begin position="1"/>
        <end position="20"/>
    </location>
</feature>
<dbReference type="EMBL" id="PDKM01000005">
    <property type="protein sequence ID" value="RXK09493.1"/>
    <property type="molecule type" value="Genomic_DNA"/>
</dbReference>
<name>A0AAX2A820_9BACT</name>
<keyword evidence="5" id="KW-1185">Reference proteome</keyword>